<name>A0ABW4AKU8_9ACTN</name>
<sequence length="67" mass="7428">MSPAALRAELGSLLQEPDPHRHLDSLEVVVIRAFLTEHGIPADGPAEDRPRTIEGWVTWAVRHSHVS</sequence>
<gene>
    <name evidence="1" type="ORF">ACFQ5G_36390</name>
</gene>
<comment type="caution">
    <text evidence="1">The sequence shown here is derived from an EMBL/GenBank/DDBJ whole genome shotgun (WGS) entry which is preliminary data.</text>
</comment>
<dbReference type="Proteomes" id="UP001597183">
    <property type="component" value="Unassembled WGS sequence"/>
</dbReference>
<dbReference type="RefSeq" id="WP_317795707.1">
    <property type="nucleotide sequence ID" value="NZ_AP028461.1"/>
</dbReference>
<keyword evidence="2" id="KW-1185">Reference proteome</keyword>
<accession>A0ABW4AKU8</accession>
<evidence type="ECO:0000313" key="1">
    <source>
        <dbReference type="EMBL" id="MFD1370850.1"/>
    </source>
</evidence>
<proteinExistence type="predicted"/>
<dbReference type="EMBL" id="JBHTMK010000048">
    <property type="protein sequence ID" value="MFD1370850.1"/>
    <property type="molecule type" value="Genomic_DNA"/>
</dbReference>
<protein>
    <submittedName>
        <fullName evidence="1">Uncharacterized protein</fullName>
    </submittedName>
</protein>
<reference evidence="2" key="1">
    <citation type="journal article" date="2019" name="Int. J. Syst. Evol. Microbiol.">
        <title>The Global Catalogue of Microorganisms (GCM) 10K type strain sequencing project: providing services to taxonomists for standard genome sequencing and annotation.</title>
        <authorList>
            <consortium name="The Broad Institute Genomics Platform"/>
            <consortium name="The Broad Institute Genome Sequencing Center for Infectious Disease"/>
            <person name="Wu L."/>
            <person name="Ma J."/>
        </authorList>
    </citation>
    <scope>NUCLEOTIDE SEQUENCE [LARGE SCALE GENOMIC DNA]</scope>
    <source>
        <strain evidence="2">CCM 7526</strain>
    </source>
</reference>
<evidence type="ECO:0000313" key="2">
    <source>
        <dbReference type="Proteomes" id="UP001597183"/>
    </source>
</evidence>
<organism evidence="1 2">
    <name type="scientific">Actinoplanes sichuanensis</name>
    <dbReference type="NCBI Taxonomy" id="512349"/>
    <lineage>
        <taxon>Bacteria</taxon>
        <taxon>Bacillati</taxon>
        <taxon>Actinomycetota</taxon>
        <taxon>Actinomycetes</taxon>
        <taxon>Micromonosporales</taxon>
        <taxon>Micromonosporaceae</taxon>
        <taxon>Actinoplanes</taxon>
    </lineage>
</organism>